<feature type="transmembrane region" description="Helical" evidence="18">
    <location>
        <begin position="120"/>
        <end position="139"/>
    </location>
</feature>
<dbReference type="InterPro" id="IPR003917">
    <property type="entry name" value="NADH_UbQ_OxRdtase_chain2"/>
</dbReference>
<comment type="function">
    <text evidence="18">Core subunit of the mitochondrial membrane respiratory chain NADH dehydrogenase (Complex I) which catalyzes electron transfer from NADH through the respiratory chain, using ubiquinone as an electron acceptor. Essential for the catalytic activity and assembly of complex I.</text>
</comment>
<dbReference type="EMBL" id="MG193431">
    <property type="protein sequence ID" value="AXS65701.1"/>
    <property type="molecule type" value="Genomic_DNA"/>
</dbReference>
<dbReference type="PANTHER" id="PTHR46552">
    <property type="entry name" value="NADH-UBIQUINONE OXIDOREDUCTASE CHAIN 2"/>
    <property type="match status" value="1"/>
</dbReference>
<evidence type="ECO:0000256" key="7">
    <source>
        <dbReference type="ARBA" id="ARBA00022660"/>
    </source>
</evidence>
<evidence type="ECO:0000256" key="12">
    <source>
        <dbReference type="ARBA" id="ARBA00022989"/>
    </source>
</evidence>
<keyword evidence="12 18" id="KW-1133">Transmembrane helix</keyword>
<feature type="transmembrane region" description="Helical" evidence="18">
    <location>
        <begin position="266"/>
        <end position="286"/>
    </location>
</feature>
<dbReference type="InterPro" id="IPR050175">
    <property type="entry name" value="Complex_I_Subunit_2"/>
</dbReference>
<comment type="subcellular location">
    <subcellularLocation>
        <location evidence="2 18">Mitochondrion inner membrane</location>
        <topology evidence="2 18">Multi-pass membrane protein</topology>
    </subcellularLocation>
</comment>
<evidence type="ECO:0000256" key="17">
    <source>
        <dbReference type="ARBA" id="ARBA00049551"/>
    </source>
</evidence>
<dbReference type="GO" id="GO:0006120">
    <property type="term" value="P:mitochondrial electron transport, NADH to ubiquinone"/>
    <property type="evidence" value="ECO:0007669"/>
    <property type="project" value="InterPro"/>
</dbReference>
<feature type="domain" description="NADH:quinone oxidoreductase/Mrp antiporter transmembrane" evidence="19">
    <location>
        <begin position="23"/>
        <end position="280"/>
    </location>
</feature>
<feature type="transmembrane region" description="Helical" evidence="18">
    <location>
        <begin position="193"/>
        <end position="211"/>
    </location>
</feature>
<protein>
    <recommendedName>
        <fullName evidence="5 18">NADH-ubiquinone oxidoreductase chain 2</fullName>
        <ecNumber evidence="4 18">7.1.1.2</ecNumber>
    </recommendedName>
</protein>
<accession>A0A346RI04</accession>
<keyword evidence="9 18" id="KW-0999">Mitochondrion inner membrane</keyword>
<dbReference type="Pfam" id="PF00361">
    <property type="entry name" value="Proton_antipo_M"/>
    <property type="match status" value="1"/>
</dbReference>
<keyword evidence="16 18" id="KW-0472">Membrane</keyword>
<dbReference type="PANTHER" id="PTHR46552:SF1">
    <property type="entry name" value="NADH-UBIQUINONE OXIDOREDUCTASE CHAIN 2"/>
    <property type="match status" value="1"/>
</dbReference>
<keyword evidence="14 18" id="KW-0830">Ubiquinone</keyword>
<keyword evidence="15 18" id="KW-0496">Mitochondrion</keyword>
<evidence type="ECO:0000256" key="1">
    <source>
        <dbReference type="ARBA" id="ARBA00003257"/>
    </source>
</evidence>
<feature type="transmembrane region" description="Helical" evidence="18">
    <location>
        <begin position="145"/>
        <end position="163"/>
    </location>
</feature>
<dbReference type="PRINTS" id="PR01436">
    <property type="entry name" value="NADHDHGNASE2"/>
</dbReference>
<evidence type="ECO:0000256" key="15">
    <source>
        <dbReference type="ARBA" id="ARBA00023128"/>
    </source>
</evidence>
<evidence type="ECO:0000256" key="13">
    <source>
        <dbReference type="ARBA" id="ARBA00023027"/>
    </source>
</evidence>
<evidence type="ECO:0000259" key="19">
    <source>
        <dbReference type="Pfam" id="PF00361"/>
    </source>
</evidence>
<keyword evidence="10 18" id="KW-1278">Translocase</keyword>
<keyword evidence="7 18" id="KW-0679">Respiratory chain</keyword>
<comment type="function">
    <text evidence="1">Core subunit of the mitochondrial membrane respiratory chain NADH dehydrogenase (Complex I) that is believed to belong to the minimal assembly required for catalysis. Complex I functions in the transfer of electrons from NADH to the respiratory chain. The immediate electron acceptor for the enzyme is believed to be ubiquinone.</text>
</comment>
<evidence type="ECO:0000256" key="16">
    <source>
        <dbReference type="ARBA" id="ARBA00023136"/>
    </source>
</evidence>
<dbReference type="GO" id="GO:0008137">
    <property type="term" value="F:NADH dehydrogenase (ubiquinone) activity"/>
    <property type="evidence" value="ECO:0007669"/>
    <property type="project" value="UniProtKB-EC"/>
</dbReference>
<evidence type="ECO:0000256" key="14">
    <source>
        <dbReference type="ARBA" id="ARBA00023075"/>
    </source>
</evidence>
<dbReference type="EC" id="7.1.1.2" evidence="4 18"/>
<dbReference type="AlphaFoldDB" id="A0A346RI04"/>
<geneLocation type="mitochondrion" evidence="20"/>
<evidence type="ECO:0000256" key="3">
    <source>
        <dbReference type="ARBA" id="ARBA00007012"/>
    </source>
</evidence>
<comment type="catalytic activity">
    <reaction evidence="17 18">
        <text>a ubiquinone + NADH + 5 H(+)(in) = a ubiquinol + NAD(+) + 4 H(+)(out)</text>
        <dbReference type="Rhea" id="RHEA:29091"/>
        <dbReference type="Rhea" id="RHEA-COMP:9565"/>
        <dbReference type="Rhea" id="RHEA-COMP:9566"/>
        <dbReference type="ChEBI" id="CHEBI:15378"/>
        <dbReference type="ChEBI" id="CHEBI:16389"/>
        <dbReference type="ChEBI" id="CHEBI:17976"/>
        <dbReference type="ChEBI" id="CHEBI:57540"/>
        <dbReference type="ChEBI" id="CHEBI:57945"/>
        <dbReference type="EC" id="7.1.1.2"/>
    </reaction>
</comment>
<comment type="similarity">
    <text evidence="3 18">Belongs to the complex I subunit 2 family.</text>
</comment>
<evidence type="ECO:0000256" key="9">
    <source>
        <dbReference type="ARBA" id="ARBA00022792"/>
    </source>
</evidence>
<evidence type="ECO:0000256" key="5">
    <source>
        <dbReference type="ARBA" id="ARBA00021008"/>
    </source>
</evidence>
<feature type="transmembrane region" description="Helical" evidence="18">
    <location>
        <begin position="312"/>
        <end position="333"/>
    </location>
</feature>
<name>A0A346RI04_9CUCU</name>
<sequence>MYFFKLVFFNSMLMGTLISISSLSWMTAWMGLEINLLSILPLMKSKKFSYSSESTIKYFIIQTIASMMFLFTIISSLNFYPFNNNFLMQILFMICLLMKMGAAPFHFWMPEIASSLNWKILFIILTWQKLAPSIMISYINNYHSILFISIIMSAIIGSIQGLNQICLRKLMSYSSINHISWMISNLMNSNKMWFMYFIIYSISNFFIIFMFNKNKMFYLNQLMNFMINNKIMKLIFMMNFLSLSGLPPMIGFLPKWLTINYLSNNNLYLLALILIMFTLISMYFYLRITFSSFTILTMENQKYFFSTKMNKIFNFNFLFLLSMPFYTLVYSMFLY</sequence>
<keyword evidence="11 18" id="KW-0249">Electron transport</keyword>
<evidence type="ECO:0000256" key="11">
    <source>
        <dbReference type="ARBA" id="ARBA00022982"/>
    </source>
</evidence>
<evidence type="ECO:0000256" key="18">
    <source>
        <dbReference type="RuleBase" id="RU003403"/>
    </source>
</evidence>
<feature type="transmembrane region" description="Helical" evidence="18">
    <location>
        <begin position="231"/>
        <end position="254"/>
    </location>
</feature>
<gene>
    <name evidence="20" type="primary">nad2</name>
</gene>
<keyword evidence="8 18" id="KW-0812">Transmembrane</keyword>
<evidence type="ECO:0000256" key="6">
    <source>
        <dbReference type="ARBA" id="ARBA00022448"/>
    </source>
</evidence>
<evidence type="ECO:0000256" key="10">
    <source>
        <dbReference type="ARBA" id="ARBA00022967"/>
    </source>
</evidence>
<evidence type="ECO:0000256" key="8">
    <source>
        <dbReference type="ARBA" id="ARBA00022692"/>
    </source>
</evidence>
<dbReference type="GO" id="GO:0005743">
    <property type="term" value="C:mitochondrial inner membrane"/>
    <property type="evidence" value="ECO:0007669"/>
    <property type="project" value="UniProtKB-SubCell"/>
</dbReference>
<reference evidence="20" key="1">
    <citation type="journal article" date="2018" name="J. ISSAAS">
        <title>The contribution of mitochondrial metagenomics to large-scale data mining and phylogenetic analysis of Coleoptera.</title>
        <authorList>
            <person name="Miller K."/>
            <person name="Linard B."/>
            <person name="Motyka M."/>
            <person name="Bocek M."/>
            <person name="Vogler A.P."/>
        </authorList>
    </citation>
    <scope>NUCLEOTIDE SEQUENCE</scope>
</reference>
<dbReference type="InterPro" id="IPR001750">
    <property type="entry name" value="ND/Mrp_TM"/>
</dbReference>
<evidence type="ECO:0000256" key="4">
    <source>
        <dbReference type="ARBA" id="ARBA00012944"/>
    </source>
</evidence>
<organism evidence="20">
    <name type="scientific">Curculionoidea sp. 1 KM-2017</name>
    <dbReference type="NCBI Taxonomy" id="2219392"/>
    <lineage>
        <taxon>Eukaryota</taxon>
        <taxon>Metazoa</taxon>
        <taxon>Ecdysozoa</taxon>
        <taxon>Arthropoda</taxon>
        <taxon>Hexapoda</taxon>
        <taxon>Insecta</taxon>
        <taxon>Pterygota</taxon>
        <taxon>Neoptera</taxon>
        <taxon>Endopterygota</taxon>
        <taxon>Coleoptera</taxon>
        <taxon>Polyphaga</taxon>
        <taxon>Cucujiformia</taxon>
    </lineage>
</organism>
<keyword evidence="6" id="KW-0813">Transport</keyword>
<evidence type="ECO:0000256" key="2">
    <source>
        <dbReference type="ARBA" id="ARBA00004448"/>
    </source>
</evidence>
<proteinExistence type="inferred from homology"/>
<keyword evidence="13 18" id="KW-0520">NAD</keyword>
<evidence type="ECO:0000313" key="20">
    <source>
        <dbReference type="EMBL" id="AXS65701.1"/>
    </source>
</evidence>
<feature type="transmembrane region" description="Helical" evidence="18">
    <location>
        <begin position="58"/>
        <end position="80"/>
    </location>
</feature>
<feature type="transmembrane region" description="Helical" evidence="18">
    <location>
        <begin position="86"/>
        <end position="108"/>
    </location>
</feature>
<feature type="transmembrane region" description="Helical" evidence="18">
    <location>
        <begin position="12"/>
        <end position="37"/>
    </location>
</feature>